<evidence type="ECO:0000313" key="13">
    <source>
        <dbReference type="EMBL" id="OCU02402.1"/>
    </source>
</evidence>
<evidence type="ECO:0008006" key="15">
    <source>
        <dbReference type="Google" id="ProtNLM"/>
    </source>
</evidence>
<accession>A0A974E3N5</accession>
<dbReference type="GO" id="GO:0000139">
    <property type="term" value="C:Golgi membrane"/>
    <property type="evidence" value="ECO:0007669"/>
    <property type="project" value="UniProtKB-SubCell"/>
</dbReference>
<evidence type="ECO:0000256" key="4">
    <source>
        <dbReference type="ARBA" id="ARBA00022679"/>
    </source>
</evidence>
<organism evidence="13 14">
    <name type="scientific">Xenopus laevis</name>
    <name type="common">African clawed frog</name>
    <dbReference type="NCBI Taxonomy" id="8355"/>
    <lineage>
        <taxon>Eukaryota</taxon>
        <taxon>Metazoa</taxon>
        <taxon>Chordata</taxon>
        <taxon>Craniata</taxon>
        <taxon>Vertebrata</taxon>
        <taxon>Euteleostomi</taxon>
        <taxon>Amphibia</taxon>
        <taxon>Batrachia</taxon>
        <taxon>Anura</taxon>
        <taxon>Pipoidea</taxon>
        <taxon>Pipidae</taxon>
        <taxon>Xenopodinae</taxon>
        <taxon>Xenopus</taxon>
        <taxon>Xenopus</taxon>
    </lineage>
</organism>
<evidence type="ECO:0000256" key="2">
    <source>
        <dbReference type="ARBA" id="ARBA00004922"/>
    </source>
</evidence>
<evidence type="ECO:0000256" key="6">
    <source>
        <dbReference type="ARBA" id="ARBA00022968"/>
    </source>
</evidence>
<gene>
    <name evidence="13" type="ORF">XELAEV_18008165mg</name>
</gene>
<dbReference type="InterPro" id="IPR003406">
    <property type="entry name" value="Glyco_trans_14"/>
</dbReference>
<evidence type="ECO:0000256" key="10">
    <source>
        <dbReference type="ARBA" id="ARBA00038150"/>
    </source>
</evidence>
<evidence type="ECO:0000256" key="11">
    <source>
        <dbReference type="SAM" id="MobiDB-lite"/>
    </source>
</evidence>
<feature type="region of interest" description="Disordered" evidence="11">
    <location>
        <begin position="1"/>
        <end position="44"/>
    </location>
</feature>
<dbReference type="GO" id="GO:0008375">
    <property type="term" value="F:acetylglucosaminyltransferase activity"/>
    <property type="evidence" value="ECO:0007669"/>
    <property type="project" value="TreeGrafter"/>
</dbReference>
<dbReference type="PANTHER" id="PTHR19297:SF7">
    <property type="entry name" value="BETA-1,3-GALACTOSYL-O-GLYCOSYL-GLYCOPROTEIN BETA-1,6-N-ACETYLGLUCOSAMINYLTRANSFERASE 4"/>
    <property type="match status" value="1"/>
</dbReference>
<keyword evidence="4" id="KW-0808">Transferase</keyword>
<comment type="similarity">
    <text evidence="10">Belongs to the glycosyltransferase 14 family.</text>
</comment>
<name>A0A974E3N5_XENLA</name>
<keyword evidence="3" id="KW-0328">Glycosyltransferase</keyword>
<dbReference type="OMA" id="ERERMFC"/>
<keyword evidence="5 12" id="KW-0812">Transmembrane</keyword>
<keyword evidence="7 12" id="KW-1133">Transmembrane helix</keyword>
<dbReference type="AlphaFoldDB" id="A0A974E3N5"/>
<evidence type="ECO:0000313" key="14">
    <source>
        <dbReference type="Proteomes" id="UP000694892"/>
    </source>
</evidence>
<reference evidence="14" key="1">
    <citation type="journal article" date="2016" name="Nature">
        <title>Genome evolution in the allotetraploid frog Xenopus laevis.</title>
        <authorList>
            <person name="Session A.M."/>
            <person name="Uno Y."/>
            <person name="Kwon T."/>
            <person name="Chapman J.A."/>
            <person name="Toyoda A."/>
            <person name="Takahashi S."/>
            <person name="Fukui A."/>
            <person name="Hikosaka A."/>
            <person name="Suzuki A."/>
            <person name="Kondo M."/>
            <person name="van Heeringen S.J."/>
            <person name="Quigley I."/>
            <person name="Heinz S."/>
            <person name="Ogino H."/>
            <person name="Ochi H."/>
            <person name="Hellsten U."/>
            <person name="Lyons J.B."/>
            <person name="Simakov O."/>
            <person name="Putnam N."/>
            <person name="Stites J."/>
            <person name="Kuroki Y."/>
            <person name="Tanaka T."/>
            <person name="Michiue T."/>
            <person name="Watanabe M."/>
            <person name="Bogdanovic O."/>
            <person name="Lister R."/>
            <person name="Georgiou G."/>
            <person name="Paranjpe S.S."/>
            <person name="van Kruijsbergen I."/>
            <person name="Shu S."/>
            <person name="Carlson J."/>
            <person name="Kinoshita T."/>
            <person name="Ohta Y."/>
            <person name="Mawaribuchi S."/>
            <person name="Jenkins J."/>
            <person name="Grimwood J."/>
            <person name="Schmutz J."/>
            <person name="Mitros T."/>
            <person name="Mozaffari S.V."/>
            <person name="Suzuki Y."/>
            <person name="Haramoto Y."/>
            <person name="Yamamoto T.S."/>
            <person name="Takagi C."/>
            <person name="Heald R."/>
            <person name="Miller K."/>
            <person name="Haudenschild C."/>
            <person name="Kitzman J."/>
            <person name="Nakayama T."/>
            <person name="Izutsu Y."/>
            <person name="Robert J."/>
            <person name="Fortriede J."/>
            <person name="Burns K."/>
            <person name="Lotay V."/>
            <person name="Karimi K."/>
            <person name="Yasuoka Y."/>
            <person name="Dichmann D.S."/>
            <person name="Flajnik M.F."/>
            <person name="Houston D.W."/>
            <person name="Shendure J."/>
            <person name="DuPasquier L."/>
            <person name="Vize P.D."/>
            <person name="Zorn A.M."/>
            <person name="Ito M."/>
            <person name="Marcotte E.M."/>
            <person name="Wallingford J.B."/>
            <person name="Ito Y."/>
            <person name="Asashima M."/>
            <person name="Ueno N."/>
            <person name="Matsuda Y."/>
            <person name="Veenstra G.J."/>
            <person name="Fujiyama A."/>
            <person name="Harland R.M."/>
            <person name="Taira M."/>
            <person name="Rokhsar D.S."/>
        </authorList>
    </citation>
    <scope>NUCLEOTIDE SEQUENCE [LARGE SCALE GENOMIC DNA]</scope>
    <source>
        <strain evidence="14">J</strain>
    </source>
</reference>
<keyword evidence="6" id="KW-0735">Signal-anchor</keyword>
<evidence type="ECO:0000256" key="5">
    <source>
        <dbReference type="ARBA" id="ARBA00022692"/>
    </source>
</evidence>
<comment type="pathway">
    <text evidence="2">Protein modification; protein glycosylation.</text>
</comment>
<evidence type="ECO:0000256" key="8">
    <source>
        <dbReference type="ARBA" id="ARBA00023136"/>
    </source>
</evidence>
<evidence type="ECO:0000256" key="7">
    <source>
        <dbReference type="ARBA" id="ARBA00022989"/>
    </source>
</evidence>
<evidence type="ECO:0000256" key="9">
    <source>
        <dbReference type="ARBA" id="ARBA00023180"/>
    </source>
</evidence>
<proteinExistence type="inferred from homology"/>
<keyword evidence="9" id="KW-0325">Glycoprotein</keyword>
<feature type="compositionally biased region" description="Polar residues" evidence="11">
    <location>
        <begin position="17"/>
        <end position="38"/>
    </location>
</feature>
<sequence length="506" mass="58401">MQCRTGPQGYQEKSRHTASSRSSTGSAQAQHRLSTDSQAQHRETKLQHPAPFLQAVFTHDYRQLDLAPRPYCSAALSMKRRRILHRILTLVVCAFFLLGIFKLLQSDPDTTYVLHPNLLISQSVRSRSFITKELHGEINCTSIYELEPVEIGKSLAIRRKNIVDIKDEDVVAMTDDCEAYKYQRQFDLKPLSSEEKDFPIAYSLVVHKDAISVERLLHTIYNPVNIYCIHYDQKSLPAFKRAMANLAKCLPNVFIASKLESVIYAHVTRLQADLNCLSDLLKFPVQWNYVINLCGQDMPLKSNYELVAELKKLNGRNMLETSRPSDIKKQRYSFHHEVQNVNFYYQQMPIKTSVPKEPPPGNLEIFIGSAYFVLSHSFISYIFDSPLVKEFIAWSEDTYSPDEHFWATLVRMPGVPGEIPRSQNHVTDLDSKTRLVKWSYLEENLYPPCTGMHIRSVCIYGAGELRWLMNYGHWFANKFDSKVDPILIKCLIEKLEEKQRELVNKS</sequence>
<feature type="transmembrane region" description="Helical" evidence="12">
    <location>
        <begin position="83"/>
        <end position="104"/>
    </location>
</feature>
<comment type="subcellular location">
    <subcellularLocation>
        <location evidence="1">Golgi apparatus membrane</location>
        <topology evidence="1">Single-pass type II membrane protein</topology>
    </subcellularLocation>
</comment>
<keyword evidence="8 12" id="KW-0472">Membrane</keyword>
<dbReference type="Proteomes" id="UP000694892">
    <property type="component" value="Chromosome 1L"/>
</dbReference>
<evidence type="ECO:0000256" key="3">
    <source>
        <dbReference type="ARBA" id="ARBA00022676"/>
    </source>
</evidence>
<dbReference type="EMBL" id="CM004466">
    <property type="protein sequence ID" value="OCU02402.1"/>
    <property type="molecule type" value="Genomic_DNA"/>
</dbReference>
<dbReference type="PANTHER" id="PTHR19297">
    <property type="entry name" value="GLYCOSYLTRANSFERASE 14 FAMILY MEMBER"/>
    <property type="match status" value="1"/>
</dbReference>
<evidence type="ECO:0000256" key="12">
    <source>
        <dbReference type="SAM" id="Phobius"/>
    </source>
</evidence>
<dbReference type="Pfam" id="PF02485">
    <property type="entry name" value="Branch"/>
    <property type="match status" value="1"/>
</dbReference>
<evidence type="ECO:0000256" key="1">
    <source>
        <dbReference type="ARBA" id="ARBA00004323"/>
    </source>
</evidence>
<protein>
    <recommendedName>
        <fullName evidence="15">Beta-1,3-galactosyl-O-glycosyl-glycoprotein beta-1,6-N-acetylglucosaminyltransferase 4</fullName>
    </recommendedName>
</protein>